<dbReference type="EMBL" id="CP004354">
    <property type="protein sequence ID" value="AGG66503.1"/>
    <property type="molecule type" value="Genomic_DNA"/>
</dbReference>
<proteinExistence type="predicted"/>
<evidence type="ECO:0000313" key="3">
    <source>
        <dbReference type="Proteomes" id="UP000011760"/>
    </source>
</evidence>
<accession>M1UYF2</accession>
<dbReference type="AlphaFoldDB" id="M1UYF2"/>
<gene>
    <name evidence="2" type="ORF">H924_05285</name>
</gene>
<name>M1UYF2_9CORY</name>
<sequence length="171" mass="19094">MNNSETTGNLQGSRLKAKASKKLQPFALDSVKATASREVREVTGKLQEKTKKLKQPNKEFSSVEHLSADAAAMFVDNELSRGAMHRARRHIIHCAECREEINRQRKTVEYLRNECRRPEVSAPLDLKAKLASLANECAPGPGAENLAMQRPESFVAKVESVVRAVRRTQGR</sequence>
<dbReference type="OrthoDB" id="4425192at2"/>
<reference evidence="2 3" key="1">
    <citation type="submission" date="2013-02" db="EMBL/GenBank/DDBJ databases">
        <title>The complete genome sequence of Corynebacterium callunae DSM 20147.</title>
        <authorList>
            <person name="Ruckert C."/>
            <person name="Albersmeier A."/>
            <person name="Kalinowski J."/>
        </authorList>
    </citation>
    <scope>NUCLEOTIDE SEQUENCE [LARGE SCALE GENOMIC DNA]</scope>
    <source>
        <strain evidence="2 3">DSM 20147</strain>
    </source>
</reference>
<dbReference type="STRING" id="1121353.H924_05285"/>
<protein>
    <recommendedName>
        <fullName evidence="4">Anti-sigma factor</fullName>
    </recommendedName>
</protein>
<evidence type="ECO:0008006" key="4">
    <source>
        <dbReference type="Google" id="ProtNLM"/>
    </source>
</evidence>
<dbReference type="RefSeq" id="WP_015650936.1">
    <property type="nucleotide sequence ID" value="NC_020506.1"/>
</dbReference>
<dbReference type="PATRIC" id="fig|1121353.3.peg.1082"/>
<keyword evidence="3" id="KW-1185">Reference proteome</keyword>
<dbReference type="eggNOG" id="COG5662">
    <property type="taxonomic scope" value="Bacteria"/>
</dbReference>
<dbReference type="HOGENOM" id="CLU_137221_2_0_11"/>
<feature type="compositionally biased region" description="Polar residues" evidence="1">
    <location>
        <begin position="1"/>
        <end position="12"/>
    </location>
</feature>
<organism evidence="2 3">
    <name type="scientific">Corynebacterium callunae DSM 20147</name>
    <dbReference type="NCBI Taxonomy" id="1121353"/>
    <lineage>
        <taxon>Bacteria</taxon>
        <taxon>Bacillati</taxon>
        <taxon>Actinomycetota</taxon>
        <taxon>Actinomycetes</taxon>
        <taxon>Mycobacteriales</taxon>
        <taxon>Corynebacteriaceae</taxon>
        <taxon>Corynebacterium</taxon>
    </lineage>
</organism>
<dbReference type="KEGG" id="ccn:H924_05285"/>
<evidence type="ECO:0000313" key="2">
    <source>
        <dbReference type="EMBL" id="AGG66503.1"/>
    </source>
</evidence>
<dbReference type="Proteomes" id="UP000011760">
    <property type="component" value="Chromosome"/>
</dbReference>
<feature type="region of interest" description="Disordered" evidence="1">
    <location>
        <begin position="1"/>
        <end position="21"/>
    </location>
</feature>
<evidence type="ECO:0000256" key="1">
    <source>
        <dbReference type="SAM" id="MobiDB-lite"/>
    </source>
</evidence>